<keyword evidence="2" id="KW-0597">Phosphoprotein</keyword>
<feature type="non-terminal residue" evidence="7">
    <location>
        <position position="796"/>
    </location>
</feature>
<dbReference type="EMBL" id="JAAWVO010051054">
    <property type="protein sequence ID" value="MBN3320252.1"/>
    <property type="molecule type" value="Genomic_DNA"/>
</dbReference>
<reference evidence="7" key="1">
    <citation type="journal article" date="2021" name="Cell">
        <title>Tracing the genetic footprints of vertebrate landing in non-teleost ray-finned fishes.</title>
        <authorList>
            <person name="Bi X."/>
            <person name="Wang K."/>
            <person name="Yang L."/>
            <person name="Pan H."/>
            <person name="Jiang H."/>
            <person name="Wei Q."/>
            <person name="Fang M."/>
            <person name="Yu H."/>
            <person name="Zhu C."/>
            <person name="Cai Y."/>
            <person name="He Y."/>
            <person name="Gan X."/>
            <person name="Zeng H."/>
            <person name="Yu D."/>
            <person name="Zhu Y."/>
            <person name="Jiang H."/>
            <person name="Qiu Q."/>
            <person name="Yang H."/>
            <person name="Zhang Y.E."/>
            <person name="Wang W."/>
            <person name="Zhu M."/>
            <person name="He S."/>
            <person name="Zhang G."/>
        </authorList>
    </citation>
    <scope>NUCLEOTIDE SEQUENCE</scope>
    <source>
        <strain evidence="7">Allg_001</strain>
    </source>
</reference>
<dbReference type="Proteomes" id="UP000736164">
    <property type="component" value="Unassembled WGS sequence"/>
</dbReference>
<comment type="caution">
    <text evidence="7">The sequence shown here is derived from an EMBL/GenBank/DDBJ whole genome shotgun (WGS) entry which is preliminary data.</text>
</comment>
<dbReference type="PANTHER" id="PTHR14514">
    <property type="entry name" value="PKA ANCHORING PROTEIN"/>
    <property type="match status" value="1"/>
</dbReference>
<feature type="region of interest" description="Disordered" evidence="6">
    <location>
        <begin position="184"/>
        <end position="238"/>
    </location>
</feature>
<feature type="non-terminal residue" evidence="7">
    <location>
        <position position="1"/>
    </location>
</feature>
<comment type="subcellular location">
    <subcellularLocation>
        <location evidence="1">Nucleus membrane</location>
    </subcellularLocation>
</comment>
<dbReference type="SMART" id="SM00150">
    <property type="entry name" value="SPEC"/>
    <property type="match status" value="1"/>
</dbReference>
<dbReference type="AlphaFoldDB" id="A0A8J7NV69"/>
<feature type="compositionally biased region" description="Polar residues" evidence="6">
    <location>
        <begin position="224"/>
        <end position="233"/>
    </location>
</feature>
<dbReference type="InterPro" id="IPR002017">
    <property type="entry name" value="Spectrin_repeat"/>
</dbReference>
<dbReference type="Gene3D" id="1.20.58.60">
    <property type="match status" value="1"/>
</dbReference>
<evidence type="ECO:0000313" key="7">
    <source>
        <dbReference type="EMBL" id="MBN3320252.1"/>
    </source>
</evidence>
<organism evidence="7 8">
    <name type="scientific">Atractosteus spatula</name>
    <name type="common">Alligator gar</name>
    <name type="synonym">Lepisosteus spatula</name>
    <dbReference type="NCBI Taxonomy" id="7917"/>
    <lineage>
        <taxon>Eukaryota</taxon>
        <taxon>Metazoa</taxon>
        <taxon>Chordata</taxon>
        <taxon>Craniata</taxon>
        <taxon>Vertebrata</taxon>
        <taxon>Euteleostomi</taxon>
        <taxon>Actinopterygii</taxon>
        <taxon>Neopterygii</taxon>
        <taxon>Holostei</taxon>
        <taxon>Semionotiformes</taxon>
        <taxon>Lepisosteidae</taxon>
        <taxon>Atractosteus</taxon>
    </lineage>
</organism>
<accession>A0A8J7NV69</accession>
<feature type="region of interest" description="Disordered" evidence="6">
    <location>
        <begin position="32"/>
        <end position="54"/>
    </location>
</feature>
<proteinExistence type="predicted"/>
<protein>
    <submittedName>
        <fullName evidence="7">CEP68 protein</fullName>
    </submittedName>
</protein>
<keyword evidence="5" id="KW-0539">Nucleus</keyword>
<keyword evidence="8" id="KW-1185">Reference proteome</keyword>
<sequence>MALEVGRSPMEPKSYGRWEKAIPKLVYNARPHRTTADPVPHIASSRNGPGLPLDLRRRVSEKTSQKKSSAIIPSCRYSTGKANYAMRKPLFDTSAAYTKTAFHANEQLFQSHLEQEGQAEDGRAQRTRQTFEFCLKSPAEEFEDIVAVLSDQDCSTDSQSEDVKAPLSALCLKEWRPPHEETSFYQEGSLSRPHRRCASSPPLDVRSLRTKGSLRGAAAPRASSLDTHIPSSRLSRRSGPQVCQALSVSRLPLPRSGAPPLAFREMSPYQADYWACAIPSSLPPSPNRDSPGWDPNEEYQNLLDYTYPLKPKHLVSRDTSDCRLFASDPLMRDSGIELDHFSSPADNAETSTNSELLGHRFSVRESGGSSGRERTFSSKALKPASPCLKELSSSKADFKMSSSWYSLMDQVDLSLENSYSSSVWQEMHSSKNVDYKARHTRHGIFSSPEVQPTYIPTSHILPSDKGWDSDDEFCPLPFRLKELEVLSQQLQTISIQVNKPVDACWESPSSLGRETFSIKSSTTLLETKVKEGSAAREPSASDVPCSAGVSREGQELETGLHSLGSDVTKRSLRRAAMFVTQLGGLPLSEFQKTEQEDRGQTEAKESLVRHVQTFCMNLEELIQWLYKVVEKVDSWNPPAPDIESIKTSLADYKRFQRDVDAQQPLTAAVLKAGGVLLSCMNSTSPVLKETLGLIERQSKALEVQAEHLYSSILSAMDRIAKTEAEHSEDSSTDLQQVIRSRKVQFNSLLFLCHSEMDLRASHLYLVLWSESLCCSSSRVPEHVGVVQDVGGLLPVT</sequence>
<dbReference type="Pfam" id="PF00435">
    <property type="entry name" value="Spectrin"/>
    <property type="match status" value="1"/>
</dbReference>
<evidence type="ECO:0000256" key="6">
    <source>
        <dbReference type="SAM" id="MobiDB-lite"/>
    </source>
</evidence>
<dbReference type="GO" id="GO:0031965">
    <property type="term" value="C:nuclear membrane"/>
    <property type="evidence" value="ECO:0007669"/>
    <property type="project" value="UniProtKB-SubCell"/>
</dbReference>
<evidence type="ECO:0000313" key="8">
    <source>
        <dbReference type="Proteomes" id="UP000736164"/>
    </source>
</evidence>
<dbReference type="InterPro" id="IPR018159">
    <property type="entry name" value="Spectrin/alpha-actinin"/>
</dbReference>
<gene>
    <name evidence="7" type="primary">Cep68</name>
    <name evidence="7" type="ORF">GTO95_0016717</name>
</gene>
<evidence type="ECO:0000256" key="4">
    <source>
        <dbReference type="ARBA" id="ARBA00023136"/>
    </source>
</evidence>
<evidence type="ECO:0000256" key="3">
    <source>
        <dbReference type="ARBA" id="ARBA00022737"/>
    </source>
</evidence>
<evidence type="ECO:0000256" key="5">
    <source>
        <dbReference type="ARBA" id="ARBA00023242"/>
    </source>
</evidence>
<dbReference type="SUPFAM" id="SSF46966">
    <property type="entry name" value="Spectrin repeat"/>
    <property type="match status" value="1"/>
</dbReference>
<keyword evidence="3" id="KW-0677">Repeat</keyword>
<evidence type="ECO:0000256" key="1">
    <source>
        <dbReference type="ARBA" id="ARBA00004126"/>
    </source>
</evidence>
<name>A0A8J7NV69_ATRSP</name>
<evidence type="ECO:0000256" key="2">
    <source>
        <dbReference type="ARBA" id="ARBA00022553"/>
    </source>
</evidence>
<keyword evidence="4" id="KW-0472">Membrane</keyword>
<dbReference type="PANTHER" id="PTHR14514:SF2">
    <property type="entry name" value="A-KINASE ANCHOR PROTEIN 6"/>
    <property type="match status" value="1"/>
</dbReference>